<evidence type="ECO:0000256" key="1">
    <source>
        <dbReference type="ARBA" id="ARBA00004245"/>
    </source>
</evidence>
<feature type="coiled-coil region" evidence="6">
    <location>
        <begin position="237"/>
        <end position="264"/>
    </location>
</feature>
<dbReference type="GO" id="GO:0005856">
    <property type="term" value="C:cytoskeleton"/>
    <property type="evidence" value="ECO:0007669"/>
    <property type="project" value="UniProtKB-SubCell"/>
</dbReference>
<dbReference type="InterPro" id="IPR042618">
    <property type="entry name" value="IQCG"/>
</dbReference>
<dbReference type="PANTHER" id="PTHR14871:SF1">
    <property type="entry name" value="DYNEIN REGULATORY COMPLEX PROTEIN 9"/>
    <property type="match status" value="1"/>
</dbReference>
<keyword evidence="4" id="KW-0206">Cytoskeleton</keyword>
<evidence type="ECO:0000256" key="2">
    <source>
        <dbReference type="ARBA" id="ARBA00004316"/>
    </source>
</evidence>
<reference evidence="8" key="1">
    <citation type="submission" date="2020-11" db="EMBL/GenBank/DDBJ databases">
        <authorList>
            <person name="Tran Van P."/>
        </authorList>
    </citation>
    <scope>NUCLEOTIDE SEQUENCE</scope>
</reference>
<comment type="subcellular location">
    <subcellularLocation>
        <location evidence="2">Cell projection</location>
    </subcellularLocation>
    <subcellularLocation>
        <location evidence="1">Cytoplasm</location>
        <location evidence="1">Cytoskeleton</location>
    </subcellularLocation>
</comment>
<sequence>MAIIKHLLPLIDKSSHESGEYQSLEERFAVENTPKLFDPGQRTKSFLTYRMKIQRDRTLIELVLRRTLIDLKKDKTFHSLKESIEANHRKNKEEVQLLDKESKFKKNVLDLNHSLIAGQNQGNKKANSCLEKIAHLKDLFHDTMLQGRMEMYYIKQWEKSRQEQNEMRSNKNEQELTARSQRLAKLKQSEQRANAEVMAYLQSANLNLELKINEWINFYERSIEEKDESLLILTIEKERNMIRKNELQKLYDEHKEEINKYLKHRELKRHEIERKAFINSMATRLQTWWRGIIKMSSNAVGCLQEFCMKYNFNFPTYLVTNESGSPHAKIFTVTCQVGDHVTTEKLRFTFLPIVKLASLRRCQVKTANVEEWGDYDLRSHIQRSTRPKMYVNNKQCWPTVQSPKSTNTGLPPVED</sequence>
<dbReference type="GO" id="GO:0031514">
    <property type="term" value="C:motile cilium"/>
    <property type="evidence" value="ECO:0007669"/>
    <property type="project" value="TreeGrafter"/>
</dbReference>
<dbReference type="GO" id="GO:0005737">
    <property type="term" value="C:cytoplasm"/>
    <property type="evidence" value="ECO:0007669"/>
    <property type="project" value="TreeGrafter"/>
</dbReference>
<feature type="domain" description="DRBM" evidence="7">
    <location>
        <begin position="303"/>
        <end position="342"/>
    </location>
</feature>
<evidence type="ECO:0000256" key="5">
    <source>
        <dbReference type="ARBA" id="ARBA00023273"/>
    </source>
</evidence>
<keyword evidence="5" id="KW-0966">Cell projection</keyword>
<dbReference type="AlphaFoldDB" id="A0A7R9ASV0"/>
<evidence type="ECO:0000313" key="8">
    <source>
        <dbReference type="EMBL" id="CAD7259690.1"/>
    </source>
</evidence>
<evidence type="ECO:0000259" key="7">
    <source>
        <dbReference type="Pfam" id="PF00035"/>
    </source>
</evidence>
<evidence type="ECO:0000256" key="3">
    <source>
        <dbReference type="ARBA" id="ARBA00022490"/>
    </source>
</evidence>
<protein>
    <recommendedName>
        <fullName evidence="7">DRBM domain-containing protein</fullName>
    </recommendedName>
</protein>
<accession>A0A7R9ASV0</accession>
<dbReference type="InterPro" id="IPR014720">
    <property type="entry name" value="dsRBD_dom"/>
</dbReference>
<dbReference type="Gene3D" id="3.30.160.20">
    <property type="match status" value="1"/>
</dbReference>
<dbReference type="GO" id="GO:0044782">
    <property type="term" value="P:cilium organization"/>
    <property type="evidence" value="ECO:0007669"/>
    <property type="project" value="TreeGrafter"/>
</dbReference>
<evidence type="ECO:0000256" key="4">
    <source>
        <dbReference type="ARBA" id="ARBA00023212"/>
    </source>
</evidence>
<organism evidence="8">
    <name type="scientific">Timema shepardi</name>
    <name type="common">Walking stick</name>
    <dbReference type="NCBI Taxonomy" id="629360"/>
    <lineage>
        <taxon>Eukaryota</taxon>
        <taxon>Metazoa</taxon>
        <taxon>Ecdysozoa</taxon>
        <taxon>Arthropoda</taxon>
        <taxon>Hexapoda</taxon>
        <taxon>Insecta</taxon>
        <taxon>Pterygota</taxon>
        <taxon>Neoptera</taxon>
        <taxon>Polyneoptera</taxon>
        <taxon>Phasmatodea</taxon>
        <taxon>Timematodea</taxon>
        <taxon>Timematoidea</taxon>
        <taxon>Timematidae</taxon>
        <taxon>Timema</taxon>
    </lineage>
</organism>
<dbReference type="GO" id="GO:0010468">
    <property type="term" value="P:regulation of gene expression"/>
    <property type="evidence" value="ECO:0007669"/>
    <property type="project" value="UniProtKB-ARBA"/>
</dbReference>
<dbReference type="EMBL" id="OC001341">
    <property type="protein sequence ID" value="CAD7259690.1"/>
    <property type="molecule type" value="Genomic_DNA"/>
</dbReference>
<dbReference type="Pfam" id="PF00035">
    <property type="entry name" value="dsrm"/>
    <property type="match status" value="1"/>
</dbReference>
<keyword evidence="6" id="KW-0175">Coiled coil</keyword>
<dbReference type="SUPFAM" id="SSF54768">
    <property type="entry name" value="dsRNA-binding domain-like"/>
    <property type="match status" value="1"/>
</dbReference>
<proteinExistence type="predicted"/>
<gene>
    <name evidence="8" type="ORF">TSIB3V08_LOCUS3892</name>
</gene>
<dbReference type="PANTHER" id="PTHR14871">
    <property type="entry name" value="DYNEIN REGULATORY COMPLEX PROTEIN 9"/>
    <property type="match status" value="1"/>
</dbReference>
<name>A0A7R9ASV0_TIMSH</name>
<evidence type="ECO:0000256" key="6">
    <source>
        <dbReference type="SAM" id="Coils"/>
    </source>
</evidence>
<keyword evidence="3" id="KW-0963">Cytoplasm</keyword>